<dbReference type="CDD" id="cd11056">
    <property type="entry name" value="CYP6-like"/>
    <property type="match status" value="1"/>
</dbReference>
<dbReference type="EMBL" id="JARGEI010000003">
    <property type="protein sequence ID" value="KAJ8733765.1"/>
    <property type="molecule type" value="Genomic_DNA"/>
</dbReference>
<protein>
    <recommendedName>
        <fullName evidence="6">unspecific monooxygenase</fullName>
        <ecNumber evidence="6">1.14.14.1</ecNumber>
    </recommendedName>
</protein>
<evidence type="ECO:0000256" key="8">
    <source>
        <dbReference type="ARBA" id="ARBA00022723"/>
    </source>
</evidence>
<dbReference type="Proteomes" id="UP001231518">
    <property type="component" value="Chromosome 5"/>
</dbReference>
<comment type="caution">
    <text evidence="18">The sequence shown here is derived from an EMBL/GenBank/DDBJ whole genome shotgun (WGS) entry which is preliminary data.</text>
</comment>
<evidence type="ECO:0000256" key="13">
    <source>
        <dbReference type="ARBA" id="ARBA00023033"/>
    </source>
</evidence>
<keyword evidence="14" id="KW-0472">Membrane</keyword>
<evidence type="ECO:0000256" key="10">
    <source>
        <dbReference type="ARBA" id="ARBA00022848"/>
    </source>
</evidence>
<keyword evidence="13 17" id="KW-0503">Monooxygenase</keyword>
<dbReference type="AlphaFoldDB" id="A0AAD8DYW8"/>
<comment type="similarity">
    <text evidence="5 17">Belongs to the cytochrome P450 family.</text>
</comment>
<comment type="subcellular location">
    <subcellularLocation>
        <location evidence="4">Endoplasmic reticulum membrane</location>
        <topology evidence="4">Peripheral membrane protein</topology>
    </subcellularLocation>
    <subcellularLocation>
        <location evidence="3">Microsome membrane</location>
        <topology evidence="3">Peripheral membrane protein</topology>
    </subcellularLocation>
</comment>
<proteinExistence type="inferred from homology"/>
<evidence type="ECO:0000256" key="6">
    <source>
        <dbReference type="ARBA" id="ARBA00012109"/>
    </source>
</evidence>
<evidence type="ECO:0000256" key="17">
    <source>
        <dbReference type="RuleBase" id="RU000461"/>
    </source>
</evidence>
<evidence type="ECO:0000256" key="14">
    <source>
        <dbReference type="ARBA" id="ARBA00023136"/>
    </source>
</evidence>
<dbReference type="GO" id="GO:0005789">
    <property type="term" value="C:endoplasmic reticulum membrane"/>
    <property type="evidence" value="ECO:0007669"/>
    <property type="project" value="UniProtKB-SubCell"/>
</dbReference>
<evidence type="ECO:0000256" key="3">
    <source>
        <dbReference type="ARBA" id="ARBA00004174"/>
    </source>
</evidence>
<gene>
    <name evidence="18" type="ORF">PYW07_014316</name>
</gene>
<dbReference type="PANTHER" id="PTHR24292:SF84">
    <property type="entry name" value="CYTOCHROME P450 28A5-RELATED"/>
    <property type="match status" value="1"/>
</dbReference>
<keyword evidence="9" id="KW-0256">Endoplasmic reticulum</keyword>
<dbReference type="EC" id="1.14.14.1" evidence="6"/>
<evidence type="ECO:0000256" key="5">
    <source>
        <dbReference type="ARBA" id="ARBA00010617"/>
    </source>
</evidence>
<accession>A0AAD8DYW8</accession>
<name>A0AAD8DYW8_MYTSE</name>
<dbReference type="InterPro" id="IPR017972">
    <property type="entry name" value="Cyt_P450_CS"/>
</dbReference>
<keyword evidence="7 16" id="KW-0349">Heme</keyword>
<comment type="function">
    <text evidence="2">May be involved in the metabolism of insect hormones and in the breakdown of synthetic insecticides.</text>
</comment>
<dbReference type="GO" id="GO:0016712">
    <property type="term" value="F:oxidoreductase activity, acting on paired donors, with incorporation or reduction of molecular oxygen, reduced flavin or flavoprotein as one donor, and incorporation of one atom of oxygen"/>
    <property type="evidence" value="ECO:0007669"/>
    <property type="project" value="UniProtKB-EC"/>
</dbReference>
<dbReference type="PRINTS" id="PR00463">
    <property type="entry name" value="EP450I"/>
</dbReference>
<comment type="cofactor">
    <cofactor evidence="1 16">
        <name>heme</name>
        <dbReference type="ChEBI" id="CHEBI:30413"/>
    </cofactor>
</comment>
<evidence type="ECO:0000256" key="16">
    <source>
        <dbReference type="PIRSR" id="PIRSR602401-1"/>
    </source>
</evidence>
<dbReference type="InterPro" id="IPR050476">
    <property type="entry name" value="Insect_CytP450_Detox"/>
</dbReference>
<feature type="binding site" description="axial binding residue" evidence="16">
    <location>
        <position position="448"/>
    </location>
    <ligand>
        <name>heme</name>
        <dbReference type="ChEBI" id="CHEBI:30413"/>
    </ligand>
    <ligandPart>
        <name>Fe</name>
        <dbReference type="ChEBI" id="CHEBI:18248"/>
    </ligandPart>
</feature>
<evidence type="ECO:0000256" key="9">
    <source>
        <dbReference type="ARBA" id="ARBA00022824"/>
    </source>
</evidence>
<keyword evidence="10" id="KW-0492">Microsome</keyword>
<evidence type="ECO:0000256" key="12">
    <source>
        <dbReference type="ARBA" id="ARBA00023004"/>
    </source>
</evidence>
<dbReference type="PANTHER" id="PTHR24292">
    <property type="entry name" value="CYTOCHROME P450"/>
    <property type="match status" value="1"/>
</dbReference>
<dbReference type="PRINTS" id="PR00385">
    <property type="entry name" value="P450"/>
</dbReference>
<evidence type="ECO:0000256" key="15">
    <source>
        <dbReference type="ARBA" id="ARBA00047827"/>
    </source>
</evidence>
<evidence type="ECO:0000256" key="2">
    <source>
        <dbReference type="ARBA" id="ARBA00003690"/>
    </source>
</evidence>
<evidence type="ECO:0000256" key="1">
    <source>
        <dbReference type="ARBA" id="ARBA00001971"/>
    </source>
</evidence>
<dbReference type="InterPro" id="IPR002401">
    <property type="entry name" value="Cyt_P450_E_grp-I"/>
</dbReference>
<dbReference type="Pfam" id="PF00067">
    <property type="entry name" value="p450"/>
    <property type="match status" value="1"/>
</dbReference>
<evidence type="ECO:0000313" key="19">
    <source>
        <dbReference type="Proteomes" id="UP001231518"/>
    </source>
</evidence>
<reference evidence="18" key="1">
    <citation type="submission" date="2023-03" db="EMBL/GenBank/DDBJ databases">
        <title>Chromosome-level genomes of two armyworms, Mythimna separata and Mythimna loreyi, provide insights into the biosynthesis and reception of sex pheromones.</title>
        <authorList>
            <person name="Zhao H."/>
        </authorList>
    </citation>
    <scope>NUCLEOTIDE SEQUENCE</scope>
    <source>
        <strain evidence="18">BeijingLab</strain>
        <tissue evidence="18">Pupa</tissue>
    </source>
</reference>
<dbReference type="SUPFAM" id="SSF48264">
    <property type="entry name" value="Cytochrome P450"/>
    <property type="match status" value="1"/>
</dbReference>
<dbReference type="GO" id="GO:0005506">
    <property type="term" value="F:iron ion binding"/>
    <property type="evidence" value="ECO:0007669"/>
    <property type="project" value="InterPro"/>
</dbReference>
<evidence type="ECO:0000256" key="7">
    <source>
        <dbReference type="ARBA" id="ARBA00022617"/>
    </source>
</evidence>
<evidence type="ECO:0000256" key="11">
    <source>
        <dbReference type="ARBA" id="ARBA00023002"/>
    </source>
</evidence>
<dbReference type="Gene3D" id="1.10.630.10">
    <property type="entry name" value="Cytochrome P450"/>
    <property type="match status" value="1"/>
</dbReference>
<dbReference type="InterPro" id="IPR036396">
    <property type="entry name" value="Cyt_P450_sf"/>
</dbReference>
<keyword evidence="12 16" id="KW-0408">Iron</keyword>
<organism evidence="18 19">
    <name type="scientific">Mythimna separata</name>
    <name type="common">Oriental armyworm</name>
    <name type="synonym">Pseudaletia separata</name>
    <dbReference type="NCBI Taxonomy" id="271217"/>
    <lineage>
        <taxon>Eukaryota</taxon>
        <taxon>Metazoa</taxon>
        <taxon>Ecdysozoa</taxon>
        <taxon>Arthropoda</taxon>
        <taxon>Hexapoda</taxon>
        <taxon>Insecta</taxon>
        <taxon>Pterygota</taxon>
        <taxon>Neoptera</taxon>
        <taxon>Endopterygota</taxon>
        <taxon>Lepidoptera</taxon>
        <taxon>Glossata</taxon>
        <taxon>Ditrysia</taxon>
        <taxon>Noctuoidea</taxon>
        <taxon>Noctuidae</taxon>
        <taxon>Noctuinae</taxon>
        <taxon>Hadenini</taxon>
        <taxon>Mythimna</taxon>
    </lineage>
</organism>
<evidence type="ECO:0000256" key="4">
    <source>
        <dbReference type="ARBA" id="ARBA00004406"/>
    </source>
</evidence>
<dbReference type="GO" id="GO:0020037">
    <property type="term" value="F:heme binding"/>
    <property type="evidence" value="ECO:0007669"/>
    <property type="project" value="InterPro"/>
</dbReference>
<evidence type="ECO:0000313" key="18">
    <source>
        <dbReference type="EMBL" id="KAJ8733765.1"/>
    </source>
</evidence>
<keyword evidence="19" id="KW-1185">Reference proteome</keyword>
<keyword evidence="8 16" id="KW-0479">Metal-binding</keyword>
<comment type="catalytic activity">
    <reaction evidence="15">
        <text>an organic molecule + reduced [NADPH--hemoprotein reductase] + O2 = an alcohol + oxidized [NADPH--hemoprotein reductase] + H2O + H(+)</text>
        <dbReference type="Rhea" id="RHEA:17149"/>
        <dbReference type="Rhea" id="RHEA-COMP:11964"/>
        <dbReference type="Rhea" id="RHEA-COMP:11965"/>
        <dbReference type="ChEBI" id="CHEBI:15377"/>
        <dbReference type="ChEBI" id="CHEBI:15378"/>
        <dbReference type="ChEBI" id="CHEBI:15379"/>
        <dbReference type="ChEBI" id="CHEBI:30879"/>
        <dbReference type="ChEBI" id="CHEBI:57618"/>
        <dbReference type="ChEBI" id="CHEBI:58210"/>
        <dbReference type="ChEBI" id="CHEBI:142491"/>
        <dbReference type="EC" id="1.14.14.1"/>
    </reaction>
</comment>
<keyword evidence="11 17" id="KW-0560">Oxidoreductase</keyword>
<dbReference type="PROSITE" id="PS00086">
    <property type="entry name" value="CYTOCHROME_P450"/>
    <property type="match status" value="1"/>
</dbReference>
<sequence length="503" mass="57971">MLHVSPKMLTVILVCGIFVLTITYLKGKYNQYYWKKRGVAFYDKHSSGGPLWQFATENKSFFQILSEIYWTYEKEPVVGFGSFCDLGLYVKDPTNIQHITQGDFQAFNHRGVAFTDEDILAQNVLLLHGPKWKLIRQKLTPLFTNAKLKNMFYIIDKSAQDFVEFLKDKPERLTGDTHEHLCQFCSAAISAAVFGIGTKSIFDSPFREIAREALVPTFWTNIKFAISGISEKLFKVLKLKLFQTQQEEFFIGAIKQVIRQREKENVKRHDFVDMCVELQKNGTMVDPDTGLRLEPTDELLAAQAFFFFLAGIDPTASGIFGALMELGRNPDVLKRVQEDVDALFKKYNGQLTYDSIYEMKYLDNVLNETLRLYPPIAWLSRQCVQDSVLPVGKVPVEKGVKIFTAIYELHHDPKYFPEPDKFDPERFAREGEVSDATYMPFGKGNRYCIGARYVRVQVLTTIIHLLRHFSVQTLVKKGGLKYKKEQFQVRLTNVDIQFIPRCQ</sequence>
<dbReference type="InterPro" id="IPR001128">
    <property type="entry name" value="Cyt_P450"/>
</dbReference>